<dbReference type="Proteomes" id="UP000647172">
    <property type="component" value="Unassembled WGS sequence"/>
</dbReference>
<proteinExistence type="predicted"/>
<reference evidence="1" key="1">
    <citation type="submission" date="2021-01" db="EMBL/GenBank/DDBJ databases">
        <title>Whole genome shotgun sequence of Actinoplanes nipponensis NBRC 14063.</title>
        <authorList>
            <person name="Komaki H."/>
            <person name="Tamura T."/>
        </authorList>
    </citation>
    <scope>NUCLEOTIDE SEQUENCE</scope>
    <source>
        <strain evidence="1">NBRC 14063</strain>
    </source>
</reference>
<name>A0A919MPM3_9ACTN</name>
<comment type="caution">
    <text evidence="1">The sequence shown here is derived from an EMBL/GenBank/DDBJ whole genome shotgun (WGS) entry which is preliminary data.</text>
</comment>
<dbReference type="RefSeq" id="WP_203773472.1">
    <property type="nucleotide sequence ID" value="NZ_BAAAYJ010000093.1"/>
</dbReference>
<accession>A0A919MPM3</accession>
<sequence length="108" mass="11516">MTDGYSEQQIIDAATAFGRGEVAYDETAAVQLPPVPEAEPMVALGLRVPPVLAQRIREAAAQEGVPYSHLVRQWIEVALTERMAGDQAVSLSVLRRAIAHAAQSGHAA</sequence>
<organism evidence="1 2">
    <name type="scientific">Actinoplanes nipponensis</name>
    <dbReference type="NCBI Taxonomy" id="135950"/>
    <lineage>
        <taxon>Bacteria</taxon>
        <taxon>Bacillati</taxon>
        <taxon>Actinomycetota</taxon>
        <taxon>Actinomycetes</taxon>
        <taxon>Micromonosporales</taxon>
        <taxon>Micromonosporaceae</taxon>
        <taxon>Actinoplanes</taxon>
    </lineage>
</organism>
<dbReference type="InterPro" id="IPR010985">
    <property type="entry name" value="Ribbon_hlx_hlx"/>
</dbReference>
<dbReference type="SUPFAM" id="SSF47598">
    <property type="entry name" value="Ribbon-helix-helix"/>
    <property type="match status" value="1"/>
</dbReference>
<gene>
    <name evidence="1" type="ORF">Ani05nite_57560</name>
</gene>
<evidence type="ECO:0000313" key="1">
    <source>
        <dbReference type="EMBL" id="GIE52222.1"/>
    </source>
</evidence>
<keyword evidence="2" id="KW-1185">Reference proteome</keyword>
<protein>
    <submittedName>
        <fullName evidence="1">Uncharacterized protein</fullName>
    </submittedName>
</protein>
<dbReference type="GO" id="GO:0006355">
    <property type="term" value="P:regulation of DNA-templated transcription"/>
    <property type="evidence" value="ECO:0007669"/>
    <property type="project" value="InterPro"/>
</dbReference>
<dbReference type="AlphaFoldDB" id="A0A919MPM3"/>
<dbReference type="EMBL" id="BOMQ01000065">
    <property type="protein sequence ID" value="GIE52222.1"/>
    <property type="molecule type" value="Genomic_DNA"/>
</dbReference>
<evidence type="ECO:0000313" key="2">
    <source>
        <dbReference type="Proteomes" id="UP000647172"/>
    </source>
</evidence>